<dbReference type="AlphaFoldDB" id="A0A6N2BPX7"/>
<comment type="caution">
    <text evidence="2">The sequence shown here is derived from an EMBL/GenBank/DDBJ whole genome shotgun (WGS) entry which is preliminary data.</text>
</comment>
<organism evidence="2">
    <name type="scientific">Solanum chilense</name>
    <name type="common">Tomato</name>
    <name type="synonym">Lycopersicon chilense</name>
    <dbReference type="NCBI Taxonomy" id="4083"/>
    <lineage>
        <taxon>Eukaryota</taxon>
        <taxon>Viridiplantae</taxon>
        <taxon>Streptophyta</taxon>
        <taxon>Embryophyta</taxon>
        <taxon>Tracheophyta</taxon>
        <taxon>Spermatophyta</taxon>
        <taxon>Magnoliopsida</taxon>
        <taxon>eudicotyledons</taxon>
        <taxon>Gunneridae</taxon>
        <taxon>Pentapetalae</taxon>
        <taxon>asterids</taxon>
        <taxon>lamiids</taxon>
        <taxon>Solanales</taxon>
        <taxon>Solanaceae</taxon>
        <taxon>Solanoideae</taxon>
        <taxon>Solaneae</taxon>
        <taxon>Solanum</taxon>
        <taxon>Solanum subgen. Lycopersicon</taxon>
    </lineage>
</organism>
<gene>
    <name evidence="2" type="ORF">EJD97_008191</name>
</gene>
<proteinExistence type="predicted"/>
<dbReference type="EMBL" id="RXGB01002205">
    <property type="protein sequence ID" value="TMW95908.1"/>
    <property type="molecule type" value="Genomic_DNA"/>
</dbReference>
<name>A0A6N2BPX7_SOLCI</name>
<accession>A0A6N2BPX7</accession>
<sequence>MRRRRLEEEISNARVPPGGNEVPPIEEDVSDDQVPLNPPLTDSYIRAVLFQISQVITTQAQFATTQAQSMTAQANREVVPRANQQVVTMASCLKDFTRMNPPTFYGSKVEEDSQKFID</sequence>
<reference evidence="2" key="1">
    <citation type="submission" date="2019-05" db="EMBL/GenBank/DDBJ databases">
        <title>The de novo reference genome and transcriptome assemblies of the wild tomato species Solanum chilense.</title>
        <authorList>
            <person name="Stam R."/>
            <person name="Nosenko T."/>
            <person name="Hoerger A.C."/>
            <person name="Stephan W."/>
            <person name="Seidel M.A."/>
            <person name="Kuhn J.M.M."/>
            <person name="Haberer G."/>
            <person name="Tellier A."/>
        </authorList>
    </citation>
    <scope>NUCLEOTIDE SEQUENCE</scope>
    <source>
        <tissue evidence="2">Mature leaves</tissue>
    </source>
</reference>
<evidence type="ECO:0000313" key="2">
    <source>
        <dbReference type="EMBL" id="TMW95908.1"/>
    </source>
</evidence>
<evidence type="ECO:0008006" key="3">
    <source>
        <dbReference type="Google" id="ProtNLM"/>
    </source>
</evidence>
<protein>
    <recommendedName>
        <fullName evidence="3">Gag-pol polyprotein</fullName>
    </recommendedName>
</protein>
<feature type="region of interest" description="Disordered" evidence="1">
    <location>
        <begin position="1"/>
        <end position="37"/>
    </location>
</feature>
<evidence type="ECO:0000256" key="1">
    <source>
        <dbReference type="SAM" id="MobiDB-lite"/>
    </source>
</evidence>